<keyword evidence="3" id="KW-1185">Reference proteome</keyword>
<dbReference type="InterPro" id="IPR035994">
    <property type="entry name" value="Nucleoside_phosphorylase_sf"/>
</dbReference>
<feature type="domain" description="Nucleoside phosphorylase" evidence="1">
    <location>
        <begin position="17"/>
        <end position="244"/>
    </location>
</feature>
<dbReference type="Gene3D" id="3.40.50.1580">
    <property type="entry name" value="Nucleoside phosphorylase domain"/>
    <property type="match status" value="1"/>
</dbReference>
<name>A0A0D2FD45_9EURO</name>
<dbReference type="HOGENOM" id="CLU_025948_0_0_1"/>
<protein>
    <recommendedName>
        <fullName evidence="1">Nucleoside phosphorylase domain-containing protein</fullName>
    </recommendedName>
</protein>
<proteinExistence type="predicted"/>
<dbReference type="GO" id="GO:0009116">
    <property type="term" value="P:nucleoside metabolic process"/>
    <property type="evidence" value="ECO:0007669"/>
    <property type="project" value="InterPro"/>
</dbReference>
<reference evidence="2 3" key="1">
    <citation type="submission" date="2015-01" db="EMBL/GenBank/DDBJ databases">
        <title>The Genome Sequence of Capronia semiimmersa CBS27337.</title>
        <authorList>
            <consortium name="The Broad Institute Genomics Platform"/>
            <person name="Cuomo C."/>
            <person name="de Hoog S."/>
            <person name="Gorbushina A."/>
            <person name="Stielow B."/>
            <person name="Teixiera M."/>
            <person name="Abouelleil A."/>
            <person name="Chapman S.B."/>
            <person name="Priest M."/>
            <person name="Young S.K."/>
            <person name="Wortman J."/>
            <person name="Nusbaum C."/>
            <person name="Birren B."/>
        </authorList>
    </citation>
    <scope>NUCLEOTIDE SEQUENCE [LARGE SCALE GENOMIC DNA]</scope>
    <source>
        <strain evidence="2 3">CBS 27337</strain>
    </source>
</reference>
<dbReference type="InterPro" id="IPR000845">
    <property type="entry name" value="Nucleoside_phosphorylase_d"/>
</dbReference>
<organism evidence="2 3">
    <name type="scientific">Phialophora macrospora</name>
    <dbReference type="NCBI Taxonomy" id="1851006"/>
    <lineage>
        <taxon>Eukaryota</taxon>
        <taxon>Fungi</taxon>
        <taxon>Dikarya</taxon>
        <taxon>Ascomycota</taxon>
        <taxon>Pezizomycotina</taxon>
        <taxon>Eurotiomycetes</taxon>
        <taxon>Chaetothyriomycetidae</taxon>
        <taxon>Chaetothyriales</taxon>
        <taxon>Herpotrichiellaceae</taxon>
        <taxon>Phialophora</taxon>
    </lineage>
</organism>
<dbReference type="SUPFAM" id="SSF53167">
    <property type="entry name" value="Purine and uridine phosphorylases"/>
    <property type="match status" value="1"/>
</dbReference>
<dbReference type="GO" id="GO:0005829">
    <property type="term" value="C:cytosol"/>
    <property type="evidence" value="ECO:0007669"/>
    <property type="project" value="TreeGrafter"/>
</dbReference>
<accession>A0A0D2FD45</accession>
<dbReference type="PANTHER" id="PTHR46832">
    <property type="entry name" value="5'-METHYLTHIOADENOSINE/S-ADENOSYLHOMOCYSTEINE NUCLEOSIDASE"/>
    <property type="match status" value="1"/>
</dbReference>
<dbReference type="GO" id="GO:0008930">
    <property type="term" value="F:methylthioadenosine nucleosidase activity"/>
    <property type="evidence" value="ECO:0007669"/>
    <property type="project" value="TreeGrafter"/>
</dbReference>
<dbReference type="Pfam" id="PF01048">
    <property type="entry name" value="PNP_UDP_1"/>
    <property type="match status" value="1"/>
</dbReference>
<sequence length="456" mass="50240">MAEELETPLRRLRSCPLAIVCGKPEEIPIIAKKLCATTTIPGSSVPGISKSHSFKLGQIEFYNGKTLKFYVTSSLKPGLMYFSISASSLFSILQPRFAIHAGVCAGNTAKGVKLMDVIFGDAAMSFEDGKWAVVNGKIQFQPDYETIQHIITELPGFVGSTPNRHHGAYVSGSAVREDASHIFENIQANVSRNVLALDMEACAFLKICEHYDLQTLGIVKGVSDLGDGNKTTMQNRAQIYEKALGNTGEAILDWVKHMFESMTWEPNEDDEPGAILCGPYYNNFLRLLGDSISRGDHVTSIDQPSQQLQSPVGLTVVMPPDGDPFHYEEQGHIESIARDHGLMQVLTGASTFRRTVYYKKRHIVDFPRTLNTLMRTTEPSYQALVFKRVLQKKGYFRPAAKGMRPICEVLAWEDFVTKFEDTAQESSLLAPLPVSASSTTGLVMTPSVTESASEAT</sequence>
<gene>
    <name evidence="2" type="ORF">PV04_08166</name>
</gene>
<dbReference type="EMBL" id="KN846960">
    <property type="protein sequence ID" value="KIW65953.1"/>
    <property type="molecule type" value="Genomic_DNA"/>
</dbReference>
<evidence type="ECO:0000313" key="3">
    <source>
        <dbReference type="Proteomes" id="UP000054266"/>
    </source>
</evidence>
<dbReference type="AlphaFoldDB" id="A0A0D2FD45"/>
<dbReference type="Proteomes" id="UP000054266">
    <property type="component" value="Unassembled WGS sequence"/>
</dbReference>
<evidence type="ECO:0000259" key="1">
    <source>
        <dbReference type="Pfam" id="PF01048"/>
    </source>
</evidence>
<evidence type="ECO:0000313" key="2">
    <source>
        <dbReference type="EMBL" id="KIW65953.1"/>
    </source>
</evidence>
<dbReference type="PANTHER" id="PTHR46832:SF1">
    <property type="entry name" value="5'-METHYLTHIOADENOSINE_S-ADENOSYLHOMOCYSTEINE NUCLEOSIDASE"/>
    <property type="match status" value="1"/>
</dbReference>
<dbReference type="GO" id="GO:0019284">
    <property type="term" value="P:L-methionine salvage from S-adenosylmethionine"/>
    <property type="evidence" value="ECO:0007669"/>
    <property type="project" value="TreeGrafter"/>
</dbReference>
<dbReference type="GO" id="GO:0008782">
    <property type="term" value="F:adenosylhomocysteine nucleosidase activity"/>
    <property type="evidence" value="ECO:0007669"/>
    <property type="project" value="TreeGrafter"/>
</dbReference>